<comment type="cofactor">
    <cofactor evidence="1 14">
        <name>FAD</name>
        <dbReference type="ChEBI" id="CHEBI:57692"/>
    </cofactor>
</comment>
<dbReference type="Gene3D" id="1.10.150.120">
    <property type="entry name" value="[2Fe-2S]-binding domain"/>
    <property type="match status" value="1"/>
</dbReference>
<keyword evidence="11 15" id="KW-0411">Iron-sulfur</keyword>
<feature type="binding site" evidence="15">
    <location>
        <position position="11"/>
    </location>
    <ligand>
        <name>[2Fe-2S] cluster</name>
        <dbReference type="ChEBI" id="CHEBI:190135"/>
        <label>1</label>
    </ligand>
</feature>
<dbReference type="STRING" id="400727.A0A2T7NX95"/>
<comment type="subunit">
    <text evidence="3">Homodimer.</text>
</comment>
<comment type="similarity">
    <text evidence="2">Belongs to the xanthine dehydrogenase family.</text>
</comment>
<dbReference type="InterPro" id="IPR008274">
    <property type="entry name" value="AldOxase/xan_DH_MoCoBD1"/>
</dbReference>
<keyword evidence="9" id="KW-0560">Oxidoreductase</keyword>
<evidence type="ECO:0000313" key="18">
    <source>
        <dbReference type="Proteomes" id="UP000245119"/>
    </source>
</evidence>
<feature type="binding site" evidence="14">
    <location>
        <position position="834"/>
    </location>
    <ligand>
        <name>substrate</name>
    </ligand>
</feature>
<dbReference type="Gene3D" id="3.30.43.10">
    <property type="entry name" value="Uridine Diphospho-n-acetylenolpyruvylglucosamine Reductase, domain 2"/>
    <property type="match status" value="1"/>
</dbReference>
<evidence type="ECO:0000256" key="5">
    <source>
        <dbReference type="ARBA" id="ARBA00022630"/>
    </source>
</evidence>
<dbReference type="EMBL" id="PZQS01000008">
    <property type="protein sequence ID" value="PVD25794.1"/>
    <property type="molecule type" value="Genomic_DNA"/>
</dbReference>
<dbReference type="PANTHER" id="PTHR45444:SF3">
    <property type="entry name" value="XANTHINE DEHYDROGENASE"/>
    <property type="match status" value="1"/>
</dbReference>
<dbReference type="SMART" id="SM01008">
    <property type="entry name" value="Ald_Xan_dh_C"/>
    <property type="match status" value="1"/>
</dbReference>
<dbReference type="FunFam" id="3.30.465.10:FF:000004">
    <property type="entry name" value="Xanthine dehydrogenase/oxidase"/>
    <property type="match status" value="1"/>
</dbReference>
<dbReference type="Pfam" id="PF02738">
    <property type="entry name" value="MoCoBD_1"/>
    <property type="match status" value="1"/>
</dbReference>
<feature type="binding site" evidence="14">
    <location>
        <position position="285"/>
    </location>
    <ligand>
        <name>FAD</name>
        <dbReference type="ChEBI" id="CHEBI:57692"/>
    </ligand>
</feature>
<comment type="cofactor">
    <cofactor evidence="15">
        <name>[2Fe-2S] cluster</name>
        <dbReference type="ChEBI" id="CHEBI:190135"/>
    </cofactor>
    <text evidence="15">Binds 2 [2Fe-2S] clusters.</text>
</comment>
<dbReference type="InterPro" id="IPR002346">
    <property type="entry name" value="Mopterin_DH_FAD-bd"/>
</dbReference>
<keyword evidence="8 14" id="KW-0274">FAD</keyword>
<evidence type="ECO:0000256" key="12">
    <source>
        <dbReference type="ARBA" id="ARBA00034078"/>
    </source>
</evidence>
<feature type="binding site" evidence="15">
    <location>
        <position position="832"/>
    </location>
    <ligand>
        <name>Mo-molybdopterin</name>
        <dbReference type="ChEBI" id="CHEBI:71302"/>
    </ligand>
    <ligandPart>
        <name>Mo</name>
        <dbReference type="ChEBI" id="CHEBI:28685"/>
    </ligandPart>
</feature>
<dbReference type="Pfam" id="PF03450">
    <property type="entry name" value="CO_deh_flav_C"/>
    <property type="match status" value="1"/>
</dbReference>
<dbReference type="PROSITE" id="PS00559">
    <property type="entry name" value="MOLYBDOPTERIN_EUK"/>
    <property type="match status" value="1"/>
</dbReference>
<dbReference type="InterPro" id="IPR036683">
    <property type="entry name" value="CO_DH_flav_C_dom_sf"/>
</dbReference>
<evidence type="ECO:0000256" key="8">
    <source>
        <dbReference type="ARBA" id="ARBA00022827"/>
    </source>
</evidence>
<evidence type="ECO:0000256" key="6">
    <source>
        <dbReference type="ARBA" id="ARBA00022714"/>
    </source>
</evidence>
<feature type="binding site" evidence="15">
    <location>
        <position position="54"/>
    </location>
    <ligand>
        <name>[2Fe-2S] cluster</name>
        <dbReference type="ChEBI" id="CHEBI:190135"/>
        <label>2</label>
    </ligand>
</feature>
<feature type="binding site" evidence="15">
    <location>
        <position position="718"/>
    </location>
    <ligand>
        <name>Mo-molybdopterin</name>
        <dbReference type="ChEBI" id="CHEBI:71302"/>
    </ligand>
    <ligandPart>
        <name>Mo</name>
        <dbReference type="ChEBI" id="CHEBI:28685"/>
    </ligandPart>
</feature>
<evidence type="ECO:0000256" key="13">
    <source>
        <dbReference type="PIRSR" id="PIRSR000127-1"/>
    </source>
</evidence>
<name>A0A2T7NX95_POMCA</name>
<dbReference type="Pfam" id="PF00941">
    <property type="entry name" value="FAD_binding_5"/>
    <property type="match status" value="1"/>
</dbReference>
<dbReference type="SUPFAM" id="SSF47741">
    <property type="entry name" value="CO dehydrogenase ISP C-domain like"/>
    <property type="match status" value="1"/>
</dbReference>
<evidence type="ECO:0000259" key="16">
    <source>
        <dbReference type="PROSITE" id="PS51387"/>
    </source>
</evidence>
<dbReference type="InterPro" id="IPR000674">
    <property type="entry name" value="Ald_Oxase/Xan_DH_a/b"/>
</dbReference>
<dbReference type="PANTHER" id="PTHR45444">
    <property type="entry name" value="XANTHINE DEHYDROGENASE"/>
    <property type="match status" value="1"/>
</dbReference>
<dbReference type="InterPro" id="IPR036884">
    <property type="entry name" value="2Fe-2S-bd_dom_sf"/>
</dbReference>
<dbReference type="SUPFAM" id="SSF56176">
    <property type="entry name" value="FAD-binding/transporter-associated domain-like"/>
    <property type="match status" value="1"/>
</dbReference>
<dbReference type="GO" id="GO:0071949">
    <property type="term" value="F:FAD binding"/>
    <property type="evidence" value="ECO:0007669"/>
    <property type="project" value="InterPro"/>
</dbReference>
<dbReference type="InterPro" id="IPR012675">
    <property type="entry name" value="Beta-grasp_dom_sf"/>
</dbReference>
<reference evidence="17 18" key="1">
    <citation type="submission" date="2018-04" db="EMBL/GenBank/DDBJ databases">
        <title>The genome of golden apple snail Pomacea canaliculata provides insight into stress tolerance and invasive adaptation.</title>
        <authorList>
            <person name="Liu C."/>
            <person name="Liu B."/>
            <person name="Ren Y."/>
            <person name="Zhang Y."/>
            <person name="Wang H."/>
            <person name="Li S."/>
            <person name="Jiang F."/>
            <person name="Yin L."/>
            <person name="Zhang G."/>
            <person name="Qian W."/>
            <person name="Fan W."/>
        </authorList>
    </citation>
    <scope>NUCLEOTIDE SEQUENCE [LARGE SCALE GENOMIC DNA]</scope>
    <source>
        <strain evidence="17">SZHN2017</strain>
        <tissue evidence="17">Muscle</tissue>
    </source>
</reference>
<feature type="binding site" evidence="14">
    <location>
        <position position="930"/>
    </location>
    <ligand>
        <name>substrate</name>
    </ligand>
</feature>
<feature type="binding site" evidence="15">
    <location>
        <position position="88"/>
    </location>
    <ligand>
        <name>[2Fe-2S] cluster</name>
        <dbReference type="ChEBI" id="CHEBI:190135"/>
        <label>2</label>
    </ligand>
</feature>
<organism evidence="17 18">
    <name type="scientific">Pomacea canaliculata</name>
    <name type="common">Golden apple snail</name>
    <dbReference type="NCBI Taxonomy" id="400727"/>
    <lineage>
        <taxon>Eukaryota</taxon>
        <taxon>Metazoa</taxon>
        <taxon>Spiralia</taxon>
        <taxon>Lophotrochozoa</taxon>
        <taxon>Mollusca</taxon>
        <taxon>Gastropoda</taxon>
        <taxon>Caenogastropoda</taxon>
        <taxon>Architaenioglossa</taxon>
        <taxon>Ampullarioidea</taxon>
        <taxon>Ampullariidae</taxon>
        <taxon>Pomacea</taxon>
    </lineage>
</organism>
<evidence type="ECO:0000256" key="14">
    <source>
        <dbReference type="PIRSR" id="PIRSR000127-2"/>
    </source>
</evidence>
<sequence length="1239" mass="136513">MVVRHYSVNACLAPLCSMHGLAVITVEGIGNMQAGLHPAQERLASAHGSQCGFCTPGFVMSMYTLLRNHPSPSAQQLESAFDGNLCRCTGYRPIIDGYRSFIKVIISIRFSQFCFQETKISQEKVTLYDPTQEPIFPPDLKINQRHLQSQPLKFMSDCITWYRPTSLKELLRLKQQHPDCRMVIGNTEIGIETKFKKQYYPVLVAVTNVAELLVVEYTEEGIRFGSSVTLSTLDNTLKEAVRKMSESKTRIFSAFIEMLQWFAGHQIRNVAALGGNIMTASPISDLNPLLLACGAVLQVVGIDGTVRKIVMDSKFFVGYRQTVVQKSEILVSVLIPFSQENEYFLAFKQANRKEDDISIVNAGLRVLLEKDTSVTDASFAFGGMAPVTVMATKTREGIIGRKWNEELLSNACQLLMEDLPLDPSAQGGLVAFRRSLTLSFFFKFYLSVLKSLHKQVRGNENLDSHYLSSLQPLERSLPRGSQVYEAVQEGQSPDDALHRPLVHQSAYKQASGEAVYLDDIPVSEDLFAAFVFSKKAHACLVSVDATPALGIPGVVDFVSHKDVPGSNVWGVGEEIFASSEVVHQGQVIGVVVAETQVIAQCAATAVKVEYEALDSTITIKEAIKKGSFFPPKHEIKRGDLAAGFTASDHVLEGKVHIEAQEHFYLECHSVLVKPGEDDELEVIATTQWPTGVQECLALALGVLQHKIVVRTKRLGGGFGGKESRSIPVTLPVAVAAKKLKRSIRCTLDRDEDMMMTGTRHPVLGRYKVGFTSNGKILALEVDMYLNAGVSTDKTIGVMDRALFYSDNCYNIANIRTTGHMCRTNLPSSTGFRGFGGPQAMIIAETWMSHVANSLKKPPHEVRVMNFYQEGSFTHFNQVLEQVTLQQCWKDCLNMSQFSERRKEVTLYNSENRWRKRGLAIIPTKFGFSFTKLDMNQGGALVHIYVDGSVLVAHGGVEMGQGLHTKMIQVVTSRVLQIPTTKITILETATNTVPNTTATAASMSSDIYGEAVREACQTLRTRLDSFIHSTGRTGMSWEELIRAAYESRINLSASGFCIIPDIGYDFSTGEGKPFSYFAYGVACSEVEIDCLTGDHVVLRTDIVMDVGKSLNPAIDVGQIEGAFVQGYGLVMLEQYKVQPDGTLLTRGPGTYKIPSLGNIPKVFNVCLLQNSRNPRAVFSSKGIGEPPLFLATSVLQAVQDAVASARQDAGLEPFIILDTPATPDIIRMACQDQFTKEASW</sequence>
<evidence type="ECO:0000256" key="1">
    <source>
        <dbReference type="ARBA" id="ARBA00001974"/>
    </source>
</evidence>
<feature type="binding site" evidence="15">
    <location>
        <position position="687"/>
    </location>
    <ligand>
        <name>Mo-molybdopterin</name>
        <dbReference type="ChEBI" id="CHEBI:71302"/>
    </ligand>
    <ligandPart>
        <name>Mo</name>
        <dbReference type="ChEBI" id="CHEBI:28685"/>
    </ligandPart>
</feature>
<dbReference type="InterPro" id="IPR005107">
    <property type="entry name" value="CO_DH_flav_C"/>
</dbReference>
<comment type="cofactor">
    <cofactor evidence="12">
        <name>[2Fe-2S] cluster</name>
        <dbReference type="ChEBI" id="CHEBI:190135"/>
    </cofactor>
</comment>
<dbReference type="SUPFAM" id="SSF55447">
    <property type="entry name" value="CO dehydrogenase flavoprotein C-terminal domain-like"/>
    <property type="match status" value="1"/>
</dbReference>
<dbReference type="InterPro" id="IPR022407">
    <property type="entry name" value="OxRdtase_Mopterin_BS"/>
</dbReference>
<proteinExistence type="inferred from homology"/>
<keyword evidence="4 15" id="KW-0500">Molybdenum</keyword>
<dbReference type="Pfam" id="PF01799">
    <property type="entry name" value="Fer2_2"/>
    <property type="match status" value="1"/>
</dbReference>
<dbReference type="FunFam" id="3.30.365.10:FF:000001">
    <property type="entry name" value="Xanthine dehydrogenase oxidase"/>
    <property type="match status" value="1"/>
</dbReference>
<dbReference type="FunFam" id="3.30.365.10:FF:000004">
    <property type="entry name" value="Xanthine dehydrogenase oxidase"/>
    <property type="match status" value="1"/>
</dbReference>
<evidence type="ECO:0000256" key="15">
    <source>
        <dbReference type="PIRSR" id="PIRSR000127-3"/>
    </source>
</evidence>
<dbReference type="SUPFAM" id="SSF56003">
    <property type="entry name" value="Molybdenum cofactor-binding domain"/>
    <property type="match status" value="1"/>
</dbReference>
<dbReference type="InterPro" id="IPR036856">
    <property type="entry name" value="Ald_Oxase/Xan_DH_a/b_sf"/>
</dbReference>
<dbReference type="AlphaFoldDB" id="A0A2T7NX95"/>
<dbReference type="SUPFAM" id="SSF54665">
    <property type="entry name" value="CO dehydrogenase molybdoprotein N-domain-like"/>
    <property type="match status" value="1"/>
</dbReference>
<evidence type="ECO:0000256" key="9">
    <source>
        <dbReference type="ARBA" id="ARBA00023002"/>
    </source>
</evidence>
<protein>
    <recommendedName>
        <fullName evidence="16">FAD-binding PCMH-type domain-containing protein</fullName>
    </recommendedName>
</protein>
<feature type="binding site" evidence="14">
    <location>
        <position position="330"/>
    </location>
    <ligand>
        <name>FAD</name>
        <dbReference type="ChEBI" id="CHEBI:57692"/>
    </ligand>
</feature>
<dbReference type="Gene3D" id="3.90.1170.50">
    <property type="entry name" value="Aldehyde oxidase/xanthine dehydrogenase, a/b hammerhead"/>
    <property type="match status" value="1"/>
</dbReference>
<dbReference type="FunFam" id="3.90.1170.50:FF:000001">
    <property type="entry name" value="Aldehyde oxidase 1"/>
    <property type="match status" value="1"/>
</dbReference>
<feature type="binding site" evidence="14">
    <location>
        <position position="348"/>
    </location>
    <ligand>
        <name>FAD</name>
        <dbReference type="ChEBI" id="CHEBI:57692"/>
    </ligand>
</feature>
<dbReference type="GO" id="GO:0051537">
    <property type="term" value="F:2 iron, 2 sulfur cluster binding"/>
    <property type="evidence" value="ECO:0007669"/>
    <property type="project" value="UniProtKB-KW"/>
</dbReference>
<dbReference type="InterPro" id="IPR046867">
    <property type="entry name" value="AldOxase/xan_DH_MoCoBD2"/>
</dbReference>
<keyword evidence="7 15" id="KW-0479">Metal-binding</keyword>
<dbReference type="FunFam" id="3.30.43.10:FF:000001">
    <property type="entry name" value="Xanthine dehydrogenase/oxidase"/>
    <property type="match status" value="1"/>
</dbReference>
<dbReference type="GO" id="GO:0016491">
    <property type="term" value="F:oxidoreductase activity"/>
    <property type="evidence" value="ECO:0007669"/>
    <property type="project" value="UniProtKB-KW"/>
</dbReference>
<comment type="cofactor">
    <cofactor evidence="15">
        <name>Mo-molybdopterin</name>
        <dbReference type="ChEBI" id="CHEBI:71302"/>
    </cofactor>
    <text evidence="15">Binds 1 Mo-molybdopterin (Mo-MPT) cofactor per subunit.</text>
</comment>
<evidence type="ECO:0000256" key="11">
    <source>
        <dbReference type="ARBA" id="ARBA00023014"/>
    </source>
</evidence>
<evidence type="ECO:0000256" key="2">
    <source>
        <dbReference type="ARBA" id="ARBA00006849"/>
    </source>
</evidence>
<dbReference type="InterPro" id="IPR016208">
    <property type="entry name" value="Ald_Oxase/xanthine_DH-like"/>
</dbReference>
<accession>A0A2T7NX95</accession>
<dbReference type="Gene3D" id="3.30.465.10">
    <property type="match status" value="1"/>
</dbReference>
<dbReference type="Pfam" id="PF01315">
    <property type="entry name" value="Ald_Xan_dh_C"/>
    <property type="match status" value="1"/>
</dbReference>
<dbReference type="InterPro" id="IPR016167">
    <property type="entry name" value="FAD-bd_PCMH_sub1"/>
</dbReference>
<dbReference type="GO" id="GO:0005506">
    <property type="term" value="F:iron ion binding"/>
    <property type="evidence" value="ECO:0007669"/>
    <property type="project" value="InterPro"/>
</dbReference>
<feature type="binding site" evidence="14">
    <location>
        <position position="800"/>
    </location>
    <ligand>
        <name>substrate</name>
    </ligand>
</feature>
<dbReference type="InterPro" id="IPR036318">
    <property type="entry name" value="FAD-bd_PCMH-like_sf"/>
</dbReference>
<feature type="active site" description="Proton acceptor" evidence="13">
    <location>
        <position position="1184"/>
    </location>
</feature>
<dbReference type="InterPro" id="IPR037165">
    <property type="entry name" value="AldOxase/xan_DH_Mopterin-bd_sf"/>
</dbReference>
<comment type="caution">
    <text evidence="17">The sequence shown here is derived from an EMBL/GenBank/DDBJ whole genome shotgun (WGS) entry which is preliminary data.</text>
</comment>
<dbReference type="PROSITE" id="PS51387">
    <property type="entry name" value="FAD_PCMH"/>
    <property type="match status" value="1"/>
</dbReference>
<dbReference type="OrthoDB" id="8300278at2759"/>
<evidence type="ECO:0000256" key="4">
    <source>
        <dbReference type="ARBA" id="ARBA00022505"/>
    </source>
</evidence>
<dbReference type="GO" id="GO:0043546">
    <property type="term" value="F:molybdopterin cofactor binding"/>
    <property type="evidence" value="ECO:0007669"/>
    <property type="project" value="InterPro"/>
</dbReference>
<feature type="domain" description="FAD-binding PCMH-type" evidence="16">
    <location>
        <begin position="154"/>
        <end position="340"/>
    </location>
</feature>
<keyword evidence="5" id="KW-0285">Flavoprotein</keyword>
<gene>
    <name evidence="17" type="ORF">C0Q70_13454</name>
</gene>
<dbReference type="InterPro" id="IPR016169">
    <property type="entry name" value="FAD-bd_PCMH_sub2"/>
</dbReference>
<keyword evidence="10 15" id="KW-0408">Iron</keyword>
<keyword evidence="18" id="KW-1185">Reference proteome</keyword>
<dbReference type="Proteomes" id="UP000245119">
    <property type="component" value="Linkage Group LG8"/>
</dbReference>
<feature type="binding site" evidence="14">
    <location>
        <position position="262"/>
    </location>
    <ligand>
        <name>FAD</name>
        <dbReference type="ChEBI" id="CHEBI:57692"/>
    </ligand>
</feature>
<dbReference type="Gene3D" id="3.30.390.50">
    <property type="entry name" value="CO dehydrogenase flavoprotein, C-terminal domain"/>
    <property type="match status" value="1"/>
</dbReference>
<feature type="binding site" evidence="14">
    <location>
        <position position="722"/>
    </location>
    <ligand>
        <name>substrate</name>
    </ligand>
</feature>
<dbReference type="InterPro" id="IPR002888">
    <property type="entry name" value="2Fe-2S-bd"/>
</dbReference>
<dbReference type="InterPro" id="IPR016166">
    <property type="entry name" value="FAD-bd_PCMH"/>
</dbReference>
<evidence type="ECO:0000256" key="10">
    <source>
        <dbReference type="ARBA" id="ARBA00023004"/>
    </source>
</evidence>
<dbReference type="Gene3D" id="3.30.365.10">
    <property type="entry name" value="Aldehyde oxidase/xanthine dehydrogenase, molybdopterin binding domain"/>
    <property type="match status" value="4"/>
</dbReference>
<evidence type="ECO:0000256" key="7">
    <source>
        <dbReference type="ARBA" id="ARBA00022723"/>
    </source>
</evidence>
<feature type="binding site" evidence="15">
    <location>
        <position position="51"/>
    </location>
    <ligand>
        <name>[2Fe-2S] cluster</name>
        <dbReference type="ChEBI" id="CHEBI:190135"/>
        <label>2</label>
    </ligand>
</feature>
<feature type="binding site" evidence="15">
    <location>
        <position position="86"/>
    </location>
    <ligand>
        <name>[2Fe-2S] cluster</name>
        <dbReference type="ChEBI" id="CHEBI:190135"/>
        <label>2</label>
    </ligand>
</feature>
<feature type="binding site" evidence="15">
    <location>
        <position position="1000"/>
    </location>
    <ligand>
        <name>Mo-molybdopterin</name>
        <dbReference type="ChEBI" id="CHEBI:71302"/>
    </ligand>
    <ligandPart>
        <name>Mo</name>
        <dbReference type="ChEBI" id="CHEBI:28685"/>
    </ligandPart>
</feature>
<dbReference type="SMART" id="SM01092">
    <property type="entry name" value="CO_deh_flav_C"/>
    <property type="match status" value="1"/>
</dbReference>
<dbReference type="FunFam" id="3.30.365.10:FF:000003">
    <property type="entry name" value="Aldehyde oxidase 1"/>
    <property type="match status" value="1"/>
</dbReference>
<evidence type="ECO:0000256" key="3">
    <source>
        <dbReference type="ARBA" id="ARBA00011738"/>
    </source>
</evidence>
<dbReference type="Pfam" id="PF20256">
    <property type="entry name" value="MoCoBD_2"/>
    <property type="match status" value="1"/>
</dbReference>
<dbReference type="Gene3D" id="3.10.20.30">
    <property type="match status" value="1"/>
</dbReference>
<evidence type="ECO:0000313" key="17">
    <source>
        <dbReference type="EMBL" id="PVD25794.1"/>
    </source>
</evidence>
<dbReference type="PIRSF" id="PIRSF000127">
    <property type="entry name" value="Xanthine_DH"/>
    <property type="match status" value="1"/>
</dbReference>
<dbReference type="FunFam" id="3.30.390.50:FF:000001">
    <property type="entry name" value="Xanthine dehydrogenase oxidase"/>
    <property type="match status" value="1"/>
</dbReference>
<keyword evidence="6 15" id="KW-0001">2Fe-2S</keyword>